<dbReference type="CDD" id="cd16833">
    <property type="entry name" value="YfiH"/>
    <property type="match status" value="1"/>
</dbReference>
<reference evidence="11 12" key="1">
    <citation type="submission" date="2024-04" db="EMBL/GenBank/DDBJ databases">
        <title>Novel genus in family Flammeovirgaceae.</title>
        <authorList>
            <person name="Nguyen T.H."/>
            <person name="Vuong T.Q."/>
            <person name="Le H."/>
            <person name="Kim S.-G."/>
        </authorList>
    </citation>
    <scope>NUCLEOTIDE SEQUENCE [LARGE SCALE GENOMIC DNA]</scope>
    <source>
        <strain evidence="11 12">JCM 23209</strain>
    </source>
</reference>
<keyword evidence="12" id="KW-1185">Reference proteome</keyword>
<sequence length="271" mass="29955">MYRKEIGQLPLYSFENLSAFQGLKHYVSTRKGGFSNEGTFGSLNLSYNSGDDRETVTANRKKLTHALGIPLSRLIVPRQMHTDTIALVNEEVLQTYVPNHSLEATDGLLTNLPGICLSVFSADCVPVLFYDPVKRVVAAVHAGWRGTVQLIAQKMIGQMQLHFGCQASDIRVGIGPSICQGVYQVGPEVIEEVRNALGTWEGLVNRVDQEGKGYLNLWEANRLQLLQAGVLPEHIEVAEICTFTQYQTFFSARKLGIRSGRFAAGVMLVNE</sequence>
<name>A0AAW9S5H7_9BACT</name>
<dbReference type="GO" id="GO:0005507">
    <property type="term" value="F:copper ion binding"/>
    <property type="evidence" value="ECO:0007669"/>
    <property type="project" value="TreeGrafter"/>
</dbReference>
<keyword evidence="3" id="KW-0808">Transferase</keyword>
<gene>
    <name evidence="11" type="primary">pgeF</name>
    <name evidence="11" type="ORF">AAG747_14415</name>
</gene>
<comment type="similarity">
    <text evidence="2 10">Belongs to the purine nucleoside phosphorylase YfiH/LACC1 family.</text>
</comment>
<evidence type="ECO:0000256" key="5">
    <source>
        <dbReference type="ARBA" id="ARBA00022801"/>
    </source>
</evidence>
<comment type="catalytic activity">
    <reaction evidence="8">
        <text>adenosine + phosphate = alpha-D-ribose 1-phosphate + adenine</text>
        <dbReference type="Rhea" id="RHEA:27642"/>
        <dbReference type="ChEBI" id="CHEBI:16335"/>
        <dbReference type="ChEBI" id="CHEBI:16708"/>
        <dbReference type="ChEBI" id="CHEBI:43474"/>
        <dbReference type="ChEBI" id="CHEBI:57720"/>
        <dbReference type="EC" id="2.4.2.1"/>
    </reaction>
    <physiologicalReaction direction="left-to-right" evidence="8">
        <dbReference type="Rhea" id="RHEA:27643"/>
    </physiologicalReaction>
</comment>
<evidence type="ECO:0000256" key="4">
    <source>
        <dbReference type="ARBA" id="ARBA00022723"/>
    </source>
</evidence>
<dbReference type="RefSeq" id="WP_346821883.1">
    <property type="nucleotide sequence ID" value="NZ_JBDKWZ010000007.1"/>
</dbReference>
<dbReference type="Gene3D" id="3.60.140.10">
    <property type="entry name" value="CNF1/YfiH-like putative cysteine hydrolases"/>
    <property type="match status" value="1"/>
</dbReference>
<dbReference type="InterPro" id="IPR011324">
    <property type="entry name" value="Cytotoxic_necrot_fac-like_cat"/>
</dbReference>
<dbReference type="NCBIfam" id="TIGR00726">
    <property type="entry name" value="peptidoglycan editing factor PgeF"/>
    <property type="match status" value="1"/>
</dbReference>
<dbReference type="Pfam" id="PF02578">
    <property type="entry name" value="Cu-oxidase_4"/>
    <property type="match status" value="1"/>
</dbReference>
<dbReference type="EMBL" id="JBDKWZ010000007">
    <property type="protein sequence ID" value="MEN7549113.1"/>
    <property type="molecule type" value="Genomic_DNA"/>
</dbReference>
<organism evidence="11 12">
    <name type="scientific">Rapidithrix thailandica</name>
    <dbReference type="NCBI Taxonomy" id="413964"/>
    <lineage>
        <taxon>Bacteria</taxon>
        <taxon>Pseudomonadati</taxon>
        <taxon>Bacteroidota</taxon>
        <taxon>Cytophagia</taxon>
        <taxon>Cytophagales</taxon>
        <taxon>Flammeovirgaceae</taxon>
        <taxon>Rapidithrix</taxon>
    </lineage>
</organism>
<evidence type="ECO:0000256" key="6">
    <source>
        <dbReference type="ARBA" id="ARBA00022833"/>
    </source>
</evidence>
<dbReference type="PANTHER" id="PTHR30616">
    <property type="entry name" value="UNCHARACTERIZED PROTEIN YFIH"/>
    <property type="match status" value="1"/>
</dbReference>
<dbReference type="InterPro" id="IPR003730">
    <property type="entry name" value="Cu_polyphenol_OxRdtase"/>
</dbReference>
<dbReference type="SUPFAM" id="SSF64438">
    <property type="entry name" value="CNF1/YfiH-like putative cysteine hydrolases"/>
    <property type="match status" value="1"/>
</dbReference>
<comment type="caution">
    <text evidence="11">The sequence shown here is derived from an EMBL/GenBank/DDBJ whole genome shotgun (WGS) entry which is preliminary data.</text>
</comment>
<evidence type="ECO:0000313" key="11">
    <source>
        <dbReference type="EMBL" id="MEN7549113.1"/>
    </source>
</evidence>
<comment type="catalytic activity">
    <reaction evidence="7">
        <text>adenosine + H2O + H(+) = inosine + NH4(+)</text>
        <dbReference type="Rhea" id="RHEA:24408"/>
        <dbReference type="ChEBI" id="CHEBI:15377"/>
        <dbReference type="ChEBI" id="CHEBI:15378"/>
        <dbReference type="ChEBI" id="CHEBI:16335"/>
        <dbReference type="ChEBI" id="CHEBI:17596"/>
        <dbReference type="ChEBI" id="CHEBI:28938"/>
        <dbReference type="EC" id="3.5.4.4"/>
    </reaction>
    <physiologicalReaction direction="left-to-right" evidence="7">
        <dbReference type="Rhea" id="RHEA:24409"/>
    </physiologicalReaction>
</comment>
<evidence type="ECO:0000256" key="1">
    <source>
        <dbReference type="ARBA" id="ARBA00000553"/>
    </source>
</evidence>
<evidence type="ECO:0000256" key="3">
    <source>
        <dbReference type="ARBA" id="ARBA00022679"/>
    </source>
</evidence>
<keyword evidence="4" id="KW-0479">Metal-binding</keyword>
<comment type="catalytic activity">
    <reaction evidence="9">
        <text>S-methyl-5'-thioadenosine + phosphate = 5-(methylsulfanyl)-alpha-D-ribose 1-phosphate + adenine</text>
        <dbReference type="Rhea" id="RHEA:11852"/>
        <dbReference type="ChEBI" id="CHEBI:16708"/>
        <dbReference type="ChEBI" id="CHEBI:17509"/>
        <dbReference type="ChEBI" id="CHEBI:43474"/>
        <dbReference type="ChEBI" id="CHEBI:58533"/>
        <dbReference type="EC" id="2.4.2.28"/>
    </reaction>
    <physiologicalReaction direction="left-to-right" evidence="9">
        <dbReference type="Rhea" id="RHEA:11853"/>
    </physiologicalReaction>
</comment>
<dbReference type="PANTHER" id="PTHR30616:SF2">
    <property type="entry name" value="PURINE NUCLEOSIDE PHOSPHORYLASE LACC1"/>
    <property type="match status" value="1"/>
</dbReference>
<evidence type="ECO:0000313" key="12">
    <source>
        <dbReference type="Proteomes" id="UP001403385"/>
    </source>
</evidence>
<protein>
    <recommendedName>
        <fullName evidence="10">Purine nucleoside phosphorylase</fullName>
    </recommendedName>
</protein>
<dbReference type="Proteomes" id="UP001403385">
    <property type="component" value="Unassembled WGS sequence"/>
</dbReference>
<evidence type="ECO:0000256" key="10">
    <source>
        <dbReference type="RuleBase" id="RU361274"/>
    </source>
</evidence>
<comment type="catalytic activity">
    <reaction evidence="1">
        <text>inosine + phosphate = alpha-D-ribose 1-phosphate + hypoxanthine</text>
        <dbReference type="Rhea" id="RHEA:27646"/>
        <dbReference type="ChEBI" id="CHEBI:17368"/>
        <dbReference type="ChEBI" id="CHEBI:17596"/>
        <dbReference type="ChEBI" id="CHEBI:43474"/>
        <dbReference type="ChEBI" id="CHEBI:57720"/>
        <dbReference type="EC" id="2.4.2.1"/>
    </reaction>
    <physiologicalReaction direction="left-to-right" evidence="1">
        <dbReference type="Rhea" id="RHEA:27647"/>
    </physiologicalReaction>
</comment>
<evidence type="ECO:0000256" key="9">
    <source>
        <dbReference type="ARBA" id="ARBA00049893"/>
    </source>
</evidence>
<keyword evidence="5" id="KW-0378">Hydrolase</keyword>
<accession>A0AAW9S5H7</accession>
<dbReference type="GO" id="GO:0016787">
    <property type="term" value="F:hydrolase activity"/>
    <property type="evidence" value="ECO:0007669"/>
    <property type="project" value="UniProtKB-KW"/>
</dbReference>
<dbReference type="AlphaFoldDB" id="A0AAW9S5H7"/>
<evidence type="ECO:0000256" key="7">
    <source>
        <dbReference type="ARBA" id="ARBA00047989"/>
    </source>
</evidence>
<dbReference type="GO" id="GO:0017061">
    <property type="term" value="F:S-methyl-5-thioadenosine phosphorylase activity"/>
    <property type="evidence" value="ECO:0007669"/>
    <property type="project" value="UniProtKB-EC"/>
</dbReference>
<evidence type="ECO:0000256" key="8">
    <source>
        <dbReference type="ARBA" id="ARBA00048968"/>
    </source>
</evidence>
<proteinExistence type="inferred from homology"/>
<keyword evidence="6" id="KW-0862">Zinc</keyword>
<dbReference type="InterPro" id="IPR038371">
    <property type="entry name" value="Cu_polyphenol_OxRdtase_sf"/>
</dbReference>
<evidence type="ECO:0000256" key="2">
    <source>
        <dbReference type="ARBA" id="ARBA00007353"/>
    </source>
</evidence>